<evidence type="ECO:0000259" key="5">
    <source>
        <dbReference type="PROSITE" id="PS50887"/>
    </source>
</evidence>
<dbReference type="Pfam" id="PF00990">
    <property type="entry name" value="GGDEF"/>
    <property type="match status" value="1"/>
</dbReference>
<dbReference type="InterPro" id="IPR000160">
    <property type="entry name" value="GGDEF_dom"/>
</dbReference>
<dbReference type="SMART" id="SM00267">
    <property type="entry name" value="GGDEF"/>
    <property type="match status" value="1"/>
</dbReference>
<evidence type="ECO:0000259" key="4">
    <source>
        <dbReference type="PROSITE" id="PS50883"/>
    </source>
</evidence>
<gene>
    <name evidence="6" type="ORF">GA0070604_1226</name>
</gene>
<dbReference type="InterPro" id="IPR052155">
    <property type="entry name" value="Biofilm_reg_signaling"/>
</dbReference>
<dbReference type="PROSITE" id="PS50887">
    <property type="entry name" value="GGDEF"/>
    <property type="match status" value="1"/>
</dbReference>
<feature type="transmembrane region" description="Helical" evidence="3">
    <location>
        <begin position="76"/>
        <end position="100"/>
    </location>
</feature>
<dbReference type="CDD" id="cd01948">
    <property type="entry name" value="EAL"/>
    <property type="match status" value="1"/>
</dbReference>
<dbReference type="Pfam" id="PF00563">
    <property type="entry name" value="EAL"/>
    <property type="match status" value="1"/>
</dbReference>
<feature type="domain" description="GGDEF" evidence="5">
    <location>
        <begin position="336"/>
        <end position="465"/>
    </location>
</feature>
<feature type="transmembrane region" description="Helical" evidence="3">
    <location>
        <begin position="112"/>
        <end position="131"/>
    </location>
</feature>
<keyword evidence="7" id="KW-1185">Reference proteome</keyword>
<evidence type="ECO:0000256" key="2">
    <source>
        <dbReference type="SAM" id="MobiDB-lite"/>
    </source>
</evidence>
<dbReference type="EMBL" id="FMHY01000002">
    <property type="protein sequence ID" value="SCL46258.1"/>
    <property type="molecule type" value="Genomic_DNA"/>
</dbReference>
<dbReference type="InterPro" id="IPR029787">
    <property type="entry name" value="Nucleotide_cyclase"/>
</dbReference>
<dbReference type="PANTHER" id="PTHR44757">
    <property type="entry name" value="DIGUANYLATE CYCLASE DGCP"/>
    <property type="match status" value="1"/>
</dbReference>
<dbReference type="STRING" id="227316.GA0070604_1226"/>
<evidence type="ECO:0000313" key="7">
    <source>
        <dbReference type="Proteomes" id="UP000199696"/>
    </source>
</evidence>
<feature type="transmembrane region" description="Helical" evidence="3">
    <location>
        <begin position="244"/>
        <end position="261"/>
    </location>
</feature>
<accession>A0A1C6TX51</accession>
<dbReference type="PROSITE" id="PS50883">
    <property type="entry name" value="EAL"/>
    <property type="match status" value="1"/>
</dbReference>
<name>A0A1C6TX51_9ACTN</name>
<dbReference type="OrthoDB" id="23692at2"/>
<dbReference type="SUPFAM" id="SSF141868">
    <property type="entry name" value="EAL domain-like"/>
    <property type="match status" value="1"/>
</dbReference>
<dbReference type="AlphaFoldDB" id="A0A1C6TX51"/>
<proteinExistence type="predicted"/>
<keyword evidence="3" id="KW-1133">Transmembrane helix</keyword>
<feature type="transmembrane region" description="Helical" evidence="3">
    <location>
        <begin position="204"/>
        <end position="224"/>
    </location>
</feature>
<dbReference type="NCBIfam" id="TIGR00254">
    <property type="entry name" value="GGDEF"/>
    <property type="match status" value="1"/>
</dbReference>
<dbReference type="InterPro" id="IPR043128">
    <property type="entry name" value="Rev_trsase/Diguanyl_cyclase"/>
</dbReference>
<dbReference type="SMART" id="SM00052">
    <property type="entry name" value="EAL"/>
    <property type="match status" value="1"/>
</dbReference>
<keyword evidence="1" id="KW-0175">Coiled coil</keyword>
<dbReference type="PANTHER" id="PTHR44757:SF2">
    <property type="entry name" value="BIOFILM ARCHITECTURE MAINTENANCE PROTEIN MBAA"/>
    <property type="match status" value="1"/>
</dbReference>
<dbReference type="InterPro" id="IPR001633">
    <property type="entry name" value="EAL_dom"/>
</dbReference>
<reference evidence="7" key="1">
    <citation type="submission" date="2016-06" db="EMBL/GenBank/DDBJ databases">
        <authorList>
            <person name="Varghese N."/>
            <person name="Submissions Spin"/>
        </authorList>
    </citation>
    <scope>NUCLEOTIDE SEQUENCE [LARGE SCALE GENOMIC DNA]</scope>
    <source>
        <strain evidence="7">DSM 44814</strain>
    </source>
</reference>
<dbReference type="Proteomes" id="UP000199696">
    <property type="component" value="Unassembled WGS sequence"/>
</dbReference>
<feature type="transmembrane region" description="Helical" evidence="3">
    <location>
        <begin position="41"/>
        <end position="64"/>
    </location>
</feature>
<feature type="compositionally biased region" description="Polar residues" evidence="2">
    <location>
        <begin position="795"/>
        <end position="808"/>
    </location>
</feature>
<dbReference type="RefSeq" id="WP_091115518.1">
    <property type="nucleotide sequence ID" value="NZ_FMHY01000002.1"/>
</dbReference>
<feature type="transmembrane region" description="Helical" evidence="3">
    <location>
        <begin position="177"/>
        <end position="198"/>
    </location>
</feature>
<feature type="transmembrane region" description="Helical" evidence="3">
    <location>
        <begin position="143"/>
        <end position="165"/>
    </location>
</feature>
<protein>
    <submittedName>
        <fullName evidence="6">Diguanylate cyclase/phosphodiesterase</fullName>
    </submittedName>
</protein>
<sequence length="816" mass="85554">MYSTPGVVTVVALSGLVAAGATALLAASARRRVGSHRQTHVLLAVAAGIALLSLIVGVIAVLAADDWTHRPGQRTGWATFVSVGGTLSGLALGVALLRLPGAAATRAATARLLLDGVIIASALWFVGWVVLSEPTRLLGALTPAGSAPVVLATMSAALTAGLTLIMALRSAPPRGRLVLLGAGATAVTGGGLVLSAGLGQAGPVMALTGAAVLAAGLLGVAAAVHRVDLPGQIDVDLIRRDGEYAFAPMFAMAASAMYHLSQGGGFDAFGIVAGSVEGFALVARQYLALNDVRGYADRLAAREAHFRELAHTDPLTGLANRRGLLRALHRCADAGLPCVLLGLDLDGFKNVNDMRGHDVGDAVLAEVGRRLRGNLRPGDLAARLGGDEFAVLMRGASDAGPVAERLLGVLGDPYEEADGPIFLSASIGVAGNRGETDVALLLRNADLALRYAKQRGKNRIERYDAAYDQLLRRRTMLEHELRGAIERDELRLAFQPVASLPSVRPVGAEALLRWHHPELGNVRPDEFIPLAEECGMISKLGAWVLHQACYQLSRWLADGHDVWVSVNVSPRELHAPEYVVQVAEALRAHHVPPQRLVLEVTEHAVATDLDELIRRLAALRLTGVRIALDDFGTGYSSLGQLRRLPIDILKIDHSLVAEHEPVRPVGRDGPAFAPMVDIVMRLGHHFGLEVIAEGVTNPAELAAVVAAGCRFGQGALFGWGVPAEHLEAMLVAATSPGARPSPVPPASSITSVRPGSSPLLPRLRSDASAPVPAARPPDEGSSQVGSVAEGVPQRDTPTSVNQNVGSVDSSREMRQA</sequence>
<dbReference type="CDD" id="cd01949">
    <property type="entry name" value="GGDEF"/>
    <property type="match status" value="1"/>
</dbReference>
<feature type="coiled-coil region" evidence="1">
    <location>
        <begin position="453"/>
        <end position="487"/>
    </location>
</feature>
<keyword evidence="3" id="KW-0472">Membrane</keyword>
<evidence type="ECO:0000256" key="3">
    <source>
        <dbReference type="SAM" id="Phobius"/>
    </source>
</evidence>
<dbReference type="Gene3D" id="3.20.20.450">
    <property type="entry name" value="EAL domain"/>
    <property type="match status" value="1"/>
</dbReference>
<keyword evidence="3" id="KW-0812">Transmembrane</keyword>
<dbReference type="Gene3D" id="3.30.70.270">
    <property type="match status" value="1"/>
</dbReference>
<dbReference type="InterPro" id="IPR035919">
    <property type="entry name" value="EAL_sf"/>
</dbReference>
<feature type="domain" description="EAL" evidence="4">
    <location>
        <begin position="474"/>
        <end position="734"/>
    </location>
</feature>
<evidence type="ECO:0000313" key="6">
    <source>
        <dbReference type="EMBL" id="SCL46258.1"/>
    </source>
</evidence>
<dbReference type="SUPFAM" id="SSF55073">
    <property type="entry name" value="Nucleotide cyclase"/>
    <property type="match status" value="1"/>
</dbReference>
<feature type="region of interest" description="Disordered" evidence="2">
    <location>
        <begin position="736"/>
        <end position="816"/>
    </location>
</feature>
<evidence type="ECO:0000256" key="1">
    <source>
        <dbReference type="SAM" id="Coils"/>
    </source>
</evidence>
<feature type="transmembrane region" description="Helical" evidence="3">
    <location>
        <begin position="6"/>
        <end position="29"/>
    </location>
</feature>
<organism evidence="6 7">
    <name type="scientific">Micromonospora eburnea</name>
    <dbReference type="NCBI Taxonomy" id="227316"/>
    <lineage>
        <taxon>Bacteria</taxon>
        <taxon>Bacillati</taxon>
        <taxon>Actinomycetota</taxon>
        <taxon>Actinomycetes</taxon>
        <taxon>Micromonosporales</taxon>
        <taxon>Micromonosporaceae</taxon>
        <taxon>Micromonospora</taxon>
    </lineage>
</organism>